<feature type="domain" description="Ricin B lectin" evidence="2">
    <location>
        <begin position="191"/>
        <end position="321"/>
    </location>
</feature>
<organism evidence="3 4">
    <name type="scientific">Gymnopilus dilepis</name>
    <dbReference type="NCBI Taxonomy" id="231916"/>
    <lineage>
        <taxon>Eukaryota</taxon>
        <taxon>Fungi</taxon>
        <taxon>Dikarya</taxon>
        <taxon>Basidiomycota</taxon>
        <taxon>Agaricomycotina</taxon>
        <taxon>Agaricomycetes</taxon>
        <taxon>Agaricomycetidae</taxon>
        <taxon>Agaricales</taxon>
        <taxon>Agaricineae</taxon>
        <taxon>Hymenogastraceae</taxon>
        <taxon>Gymnopilus</taxon>
    </lineage>
</organism>
<dbReference type="STRING" id="231916.A0A409YMN5"/>
<evidence type="ECO:0000313" key="3">
    <source>
        <dbReference type="EMBL" id="PPR04288.1"/>
    </source>
</evidence>
<dbReference type="Pfam" id="PF00652">
    <property type="entry name" value="Ricin_B_lectin"/>
    <property type="match status" value="1"/>
</dbReference>
<dbReference type="PROSITE" id="PS50231">
    <property type="entry name" value="RICIN_B_LECTIN"/>
    <property type="match status" value="1"/>
</dbReference>
<keyword evidence="1" id="KW-0732">Signal</keyword>
<dbReference type="SMART" id="SM00458">
    <property type="entry name" value="RICIN"/>
    <property type="match status" value="1"/>
</dbReference>
<dbReference type="OrthoDB" id="6770063at2759"/>
<sequence>MASLFLLALTSLQIFAVAGRTFNVLNLCPQSISVYINGENNASLSSSQAINLTLEDTWSGLIYTTANGGSESGKGSVKAGFIGAANYYYIVKDENMNTGLSINPNVPSTDEFLEDGFCGMDICDSTYCPSPYSSPPTSVPAQGTIPPTRPLFSCPSKNSGYTVTFCPEKTFPPSGGTTYEGPCTQMGLWYKCATIISSSTGICSYNYIPFHRYDCNDTSAQRWTLSPGNETTSIRLAGTDFCLDAGIVPSNGSKLKIWQCFEDLPAQTWNTTEASTVRLSNFGKADFCLDNRNGTPANGNPVQTWRCGSSNGNPSQLWSTSNI</sequence>
<dbReference type="SUPFAM" id="SSF49870">
    <property type="entry name" value="Osmotin, thaumatin-like protein"/>
    <property type="match status" value="1"/>
</dbReference>
<proteinExistence type="predicted"/>
<protein>
    <recommendedName>
        <fullName evidence="2">Ricin B lectin domain-containing protein</fullName>
    </recommendedName>
</protein>
<evidence type="ECO:0000259" key="2">
    <source>
        <dbReference type="SMART" id="SM00458"/>
    </source>
</evidence>
<evidence type="ECO:0000313" key="4">
    <source>
        <dbReference type="Proteomes" id="UP000284706"/>
    </source>
</evidence>
<name>A0A409YMN5_9AGAR</name>
<dbReference type="InterPro" id="IPR037176">
    <property type="entry name" value="Osmotin/thaumatin-like_sf"/>
</dbReference>
<dbReference type="SUPFAM" id="SSF50370">
    <property type="entry name" value="Ricin B-like lectins"/>
    <property type="match status" value="1"/>
</dbReference>
<keyword evidence="4" id="KW-1185">Reference proteome</keyword>
<dbReference type="CDD" id="cd00161">
    <property type="entry name" value="beta-trefoil_Ricin-like"/>
    <property type="match status" value="1"/>
</dbReference>
<feature type="signal peptide" evidence="1">
    <location>
        <begin position="1"/>
        <end position="19"/>
    </location>
</feature>
<dbReference type="AlphaFoldDB" id="A0A409YMN5"/>
<dbReference type="Proteomes" id="UP000284706">
    <property type="component" value="Unassembled WGS sequence"/>
</dbReference>
<accession>A0A409YMN5</accession>
<dbReference type="InterPro" id="IPR035992">
    <property type="entry name" value="Ricin_B-like_lectins"/>
</dbReference>
<dbReference type="Gene3D" id="2.80.10.50">
    <property type="match status" value="2"/>
</dbReference>
<gene>
    <name evidence="3" type="ORF">CVT26_004075</name>
</gene>
<dbReference type="EMBL" id="NHYE01000643">
    <property type="protein sequence ID" value="PPR04288.1"/>
    <property type="molecule type" value="Genomic_DNA"/>
</dbReference>
<evidence type="ECO:0000256" key="1">
    <source>
        <dbReference type="SAM" id="SignalP"/>
    </source>
</evidence>
<reference evidence="3 4" key="1">
    <citation type="journal article" date="2018" name="Evol. Lett.">
        <title>Horizontal gene cluster transfer increased hallucinogenic mushroom diversity.</title>
        <authorList>
            <person name="Reynolds H.T."/>
            <person name="Vijayakumar V."/>
            <person name="Gluck-Thaler E."/>
            <person name="Korotkin H.B."/>
            <person name="Matheny P.B."/>
            <person name="Slot J.C."/>
        </authorList>
    </citation>
    <scope>NUCLEOTIDE SEQUENCE [LARGE SCALE GENOMIC DNA]</scope>
    <source>
        <strain evidence="3 4">SRW20</strain>
    </source>
</reference>
<dbReference type="InParanoid" id="A0A409YMN5"/>
<comment type="caution">
    <text evidence="3">The sequence shown here is derived from an EMBL/GenBank/DDBJ whole genome shotgun (WGS) entry which is preliminary data.</text>
</comment>
<dbReference type="InterPro" id="IPR000772">
    <property type="entry name" value="Ricin_B_lectin"/>
</dbReference>
<feature type="chain" id="PRO_5019495299" description="Ricin B lectin domain-containing protein" evidence="1">
    <location>
        <begin position="20"/>
        <end position="323"/>
    </location>
</feature>